<dbReference type="PANTHER" id="PTHR30349">
    <property type="entry name" value="PHAGE INTEGRASE-RELATED"/>
    <property type="match status" value="1"/>
</dbReference>
<reference evidence="11" key="1">
    <citation type="submission" date="2020-05" db="EMBL/GenBank/DDBJ databases">
        <authorList>
            <person name="Chiriac C."/>
            <person name="Salcher M."/>
            <person name="Ghai R."/>
            <person name="Kavagutti S V."/>
        </authorList>
    </citation>
    <scope>NUCLEOTIDE SEQUENCE</scope>
</reference>
<dbReference type="GO" id="GO:0006310">
    <property type="term" value="P:DNA recombination"/>
    <property type="evidence" value="ECO:0007669"/>
    <property type="project" value="UniProtKB-KW"/>
</dbReference>
<keyword evidence="8" id="KW-0131">Cell cycle</keyword>
<dbReference type="InterPro" id="IPR004107">
    <property type="entry name" value="Integrase_SAM-like_N"/>
</dbReference>
<dbReference type="GO" id="GO:0007059">
    <property type="term" value="P:chromosome segregation"/>
    <property type="evidence" value="ECO:0007669"/>
    <property type="project" value="UniProtKB-KW"/>
</dbReference>
<dbReference type="GO" id="GO:0051301">
    <property type="term" value="P:cell division"/>
    <property type="evidence" value="ECO:0007669"/>
    <property type="project" value="UniProtKB-KW"/>
</dbReference>
<dbReference type="InterPro" id="IPR010998">
    <property type="entry name" value="Integrase_recombinase_N"/>
</dbReference>
<evidence type="ECO:0000313" key="11">
    <source>
        <dbReference type="EMBL" id="CAB4956032.1"/>
    </source>
</evidence>
<dbReference type="CDD" id="cd00798">
    <property type="entry name" value="INT_XerDC_C"/>
    <property type="match status" value="1"/>
</dbReference>
<dbReference type="InterPro" id="IPR044068">
    <property type="entry name" value="CB"/>
</dbReference>
<evidence type="ECO:0000256" key="5">
    <source>
        <dbReference type="ARBA" id="ARBA00022908"/>
    </source>
</evidence>
<name>A0A6J7KP01_9ZZZZ</name>
<dbReference type="SUPFAM" id="SSF56349">
    <property type="entry name" value="DNA breaking-rejoining enzymes"/>
    <property type="match status" value="1"/>
</dbReference>
<keyword evidence="2" id="KW-0963">Cytoplasm</keyword>
<comment type="subcellular location">
    <subcellularLocation>
        <location evidence="1">Cytoplasm</location>
    </subcellularLocation>
</comment>
<dbReference type="InterPro" id="IPR050090">
    <property type="entry name" value="Tyrosine_recombinase_XerCD"/>
</dbReference>
<evidence type="ECO:0000259" key="10">
    <source>
        <dbReference type="PROSITE" id="PS51900"/>
    </source>
</evidence>
<dbReference type="PANTHER" id="PTHR30349:SF90">
    <property type="entry name" value="TYROSINE RECOMBINASE XERD"/>
    <property type="match status" value="1"/>
</dbReference>
<keyword evidence="7" id="KW-0233">DNA recombination</keyword>
<dbReference type="GO" id="GO:0005737">
    <property type="term" value="C:cytoplasm"/>
    <property type="evidence" value="ECO:0007669"/>
    <property type="project" value="UniProtKB-SubCell"/>
</dbReference>
<dbReference type="PROSITE" id="PS51898">
    <property type="entry name" value="TYR_RECOMBINASE"/>
    <property type="match status" value="1"/>
</dbReference>
<dbReference type="HAMAP" id="MF_01808">
    <property type="entry name" value="Recomb_XerC_XerD"/>
    <property type="match status" value="1"/>
</dbReference>
<evidence type="ECO:0000256" key="7">
    <source>
        <dbReference type="ARBA" id="ARBA00023172"/>
    </source>
</evidence>
<keyword evidence="3" id="KW-0132">Cell division</keyword>
<feature type="domain" description="Core-binding (CB)" evidence="10">
    <location>
        <begin position="1"/>
        <end position="82"/>
    </location>
</feature>
<evidence type="ECO:0000259" key="9">
    <source>
        <dbReference type="PROSITE" id="PS51898"/>
    </source>
</evidence>
<dbReference type="Gene3D" id="1.10.443.10">
    <property type="entry name" value="Intergrase catalytic core"/>
    <property type="match status" value="1"/>
</dbReference>
<evidence type="ECO:0000256" key="3">
    <source>
        <dbReference type="ARBA" id="ARBA00022618"/>
    </source>
</evidence>
<evidence type="ECO:0000256" key="4">
    <source>
        <dbReference type="ARBA" id="ARBA00022829"/>
    </source>
</evidence>
<dbReference type="GO" id="GO:0003677">
    <property type="term" value="F:DNA binding"/>
    <property type="evidence" value="ECO:0007669"/>
    <property type="project" value="UniProtKB-KW"/>
</dbReference>
<dbReference type="Gene3D" id="1.10.150.130">
    <property type="match status" value="1"/>
</dbReference>
<gene>
    <name evidence="11" type="ORF">UFOPK3789_00988</name>
</gene>
<accession>A0A6J7KP01</accession>
<keyword evidence="6" id="KW-0238">DNA-binding</keyword>
<dbReference type="InterPro" id="IPR011010">
    <property type="entry name" value="DNA_brk_join_enz"/>
</dbReference>
<keyword evidence="4" id="KW-0159">Chromosome partition</keyword>
<feature type="domain" description="Tyr recombinase" evidence="9">
    <location>
        <begin position="103"/>
        <end position="303"/>
    </location>
</feature>
<evidence type="ECO:0000256" key="2">
    <source>
        <dbReference type="ARBA" id="ARBA00022490"/>
    </source>
</evidence>
<dbReference type="Pfam" id="PF00589">
    <property type="entry name" value="Phage_integrase"/>
    <property type="match status" value="1"/>
</dbReference>
<evidence type="ECO:0000256" key="1">
    <source>
        <dbReference type="ARBA" id="ARBA00004496"/>
    </source>
</evidence>
<dbReference type="Pfam" id="PF02899">
    <property type="entry name" value="Phage_int_SAM_1"/>
    <property type="match status" value="1"/>
</dbReference>
<dbReference type="InterPro" id="IPR013762">
    <property type="entry name" value="Integrase-like_cat_sf"/>
</dbReference>
<dbReference type="AlphaFoldDB" id="A0A6J7KP01"/>
<organism evidence="11">
    <name type="scientific">freshwater metagenome</name>
    <dbReference type="NCBI Taxonomy" id="449393"/>
    <lineage>
        <taxon>unclassified sequences</taxon>
        <taxon>metagenomes</taxon>
        <taxon>ecological metagenomes</taxon>
    </lineage>
</organism>
<dbReference type="InterPro" id="IPR023009">
    <property type="entry name" value="Tyrosine_recombinase_XerC/XerD"/>
</dbReference>
<dbReference type="PROSITE" id="PS51900">
    <property type="entry name" value="CB"/>
    <property type="match status" value="1"/>
</dbReference>
<dbReference type="GO" id="GO:0015074">
    <property type="term" value="P:DNA integration"/>
    <property type="evidence" value="ECO:0007669"/>
    <property type="project" value="UniProtKB-KW"/>
</dbReference>
<keyword evidence="5" id="KW-0229">DNA integration</keyword>
<evidence type="ECO:0000256" key="6">
    <source>
        <dbReference type="ARBA" id="ARBA00023125"/>
    </source>
</evidence>
<proteinExistence type="inferred from homology"/>
<sequence>MPWEIDAYVASLTSVSENTHDAYASDIAQFIEWAERGGAPNPEDLDHKALRRYLAYLDTRGFARRSIARKAAAVRSYLRYLKRQGTIATDPGRSLRTPKGAARLPRVPRSSEATALLDAAAEETIDLAEQWETKSIGSAEDAAVARRDLAVLEVLYGTGVRVSECCGLKVSDLDLARGYITVLGKGSKIRRVPIGEPASDALTGWLLAGRPVLAKPETEPEAVFINRRGRPMGPRDARRVLEAHPLPDGRSLHPHALRHAYATHLLEGGADLRVVQELLGHSDLATTQTYTHLTRERLRAVYEETHPRA</sequence>
<dbReference type="EMBL" id="CAFBNL010000056">
    <property type="protein sequence ID" value="CAB4956032.1"/>
    <property type="molecule type" value="Genomic_DNA"/>
</dbReference>
<protein>
    <submittedName>
        <fullName evidence="11">Unannotated protein</fullName>
    </submittedName>
</protein>
<evidence type="ECO:0000256" key="8">
    <source>
        <dbReference type="ARBA" id="ARBA00023306"/>
    </source>
</evidence>
<dbReference type="InterPro" id="IPR002104">
    <property type="entry name" value="Integrase_catalytic"/>
</dbReference>